<keyword evidence="1" id="KW-0812">Transmembrane</keyword>
<evidence type="ECO:0000256" key="1">
    <source>
        <dbReference type="SAM" id="Phobius"/>
    </source>
</evidence>
<keyword evidence="1" id="KW-0472">Membrane</keyword>
<keyword evidence="2" id="KW-0496">Mitochondrion</keyword>
<feature type="transmembrane region" description="Helical" evidence="1">
    <location>
        <begin position="165"/>
        <end position="186"/>
    </location>
</feature>
<geneLocation type="mitochondrion" evidence="2"/>
<keyword evidence="1" id="KW-1133">Transmembrane helix</keyword>
<sequence length="187" mass="23071">MINFLLFIKYYNLKLNFIIKSELIFLNFISKFKICLKILKDNIFIKYYNFLNNIELKAQKLHKKLKLKSNYNKILKIIRNYWEIINKRIIKPYKIIVVIINLILLIKYFYLNRDLNILILIEKIFIENNLNQYLDKVLNFISYNFSLKNIINIIITNYNYLYEKYLFIINYLIWLLLFLNNLILIFL</sequence>
<dbReference type="EMBL" id="JF799107">
    <property type="protein sequence ID" value="AEF33890.1"/>
    <property type="molecule type" value="Genomic_DNA"/>
</dbReference>
<proteinExistence type="predicted"/>
<gene>
    <name evidence="2" type="primary">orf187</name>
</gene>
<reference evidence="2" key="1">
    <citation type="journal article" date="2014" name="PLoS ONE">
        <title>Whole genome and global gene expression analyses of the model mushroom Flammulina velutipes reveal a high capacity for lignocellulose degradation.</title>
        <authorList>
            <person name="Park Y.J."/>
            <person name="Baek J.H."/>
            <person name="Lee S."/>
            <person name="Kim C."/>
            <person name="Rhee H."/>
            <person name="Kim H."/>
            <person name="Seo J.S."/>
            <person name="Park H.R."/>
            <person name="Yoon D.E."/>
            <person name="Nam J.Y."/>
            <person name="Kim H.I."/>
            <person name="Kim J.G."/>
            <person name="Yoon H."/>
            <person name="Kang H.W."/>
            <person name="Cho J.Y."/>
            <person name="Song E.S."/>
            <person name="Sung G.H."/>
            <person name="Yoo Y.B."/>
            <person name="Lee C.S."/>
            <person name="Lee B.M."/>
            <person name="Kong W.S."/>
        </authorList>
    </citation>
    <scope>NUCLEOTIDE SEQUENCE</scope>
</reference>
<protein>
    <submittedName>
        <fullName evidence="2">Orf187</fullName>
    </submittedName>
</protein>
<evidence type="ECO:0000313" key="2">
    <source>
        <dbReference type="EMBL" id="AEF33890.1"/>
    </source>
</evidence>
<feature type="transmembrane region" description="Helical" evidence="1">
    <location>
        <begin position="93"/>
        <end position="110"/>
    </location>
</feature>
<organism evidence="2">
    <name type="scientific">Flammulina velutipes</name>
    <name type="common">Agaricus velutipes</name>
    <dbReference type="NCBI Taxonomy" id="38945"/>
    <lineage>
        <taxon>Eukaryota</taxon>
        <taxon>Fungi</taxon>
        <taxon>Dikarya</taxon>
        <taxon>Basidiomycota</taxon>
        <taxon>Agaricomycotina</taxon>
        <taxon>Agaricomycetes</taxon>
        <taxon>Agaricomycetidae</taxon>
        <taxon>Agaricales</taxon>
        <taxon>Marasmiineae</taxon>
        <taxon>Physalacriaceae</taxon>
        <taxon>Flammulina</taxon>
    </lineage>
</organism>
<dbReference type="AlphaFoldDB" id="A0A0A0MZ92"/>
<name>A0A0A0MZ92_FLAVE</name>
<accession>A0A0A0MZ92</accession>